<gene>
    <name evidence="1" type="ORF">LCGC14_2665480</name>
</gene>
<evidence type="ECO:0000313" key="1">
    <source>
        <dbReference type="EMBL" id="KKK96165.1"/>
    </source>
</evidence>
<dbReference type="AlphaFoldDB" id="A0A0F9AD10"/>
<proteinExistence type="predicted"/>
<organism evidence="1">
    <name type="scientific">marine sediment metagenome</name>
    <dbReference type="NCBI Taxonomy" id="412755"/>
    <lineage>
        <taxon>unclassified sequences</taxon>
        <taxon>metagenomes</taxon>
        <taxon>ecological metagenomes</taxon>
    </lineage>
</organism>
<feature type="non-terminal residue" evidence="1">
    <location>
        <position position="1"/>
    </location>
</feature>
<accession>A0A0F9AD10</accession>
<comment type="caution">
    <text evidence="1">The sequence shown here is derived from an EMBL/GenBank/DDBJ whole genome shotgun (WGS) entry which is preliminary data.</text>
</comment>
<reference evidence="1" key="1">
    <citation type="journal article" date="2015" name="Nature">
        <title>Complex archaea that bridge the gap between prokaryotes and eukaryotes.</title>
        <authorList>
            <person name="Spang A."/>
            <person name="Saw J.H."/>
            <person name="Jorgensen S.L."/>
            <person name="Zaremba-Niedzwiedzka K."/>
            <person name="Martijn J."/>
            <person name="Lind A.E."/>
            <person name="van Eijk R."/>
            <person name="Schleper C."/>
            <person name="Guy L."/>
            <person name="Ettema T.J."/>
        </authorList>
    </citation>
    <scope>NUCLEOTIDE SEQUENCE</scope>
</reference>
<sequence length="333" mass="38278">KQRIAAGEPLSEPELKDMWKDLTDFLGTDGFNDFRTDRTIAAMVAEDPERWTPKAAIEAIRFRTGDLFTTARRRADGEKGLSVLTGWLFMPLRLYPEGEQVQRGLDSIYRAARDIGPDAIDNFFEKHPEYRVRRISVLDRDDPEGQLREADTALFFMDLAQIQERYEPELDRLRGLVREAETVGYLQTKEGRRLLKIIDGDVDWLLQRQDEEIGVLEGLYPQRQVELSLRASPRERALFELRDEFFQIKRGDFTSNALFFQARDKFLANLPNDVVEDGDWLQLAVRSVGIWTSFGDRASGAEREAAGRIVGQREDVLRGLTTQARGMVSRSQF</sequence>
<dbReference type="EMBL" id="LAZR01046596">
    <property type="protein sequence ID" value="KKK96165.1"/>
    <property type="molecule type" value="Genomic_DNA"/>
</dbReference>
<name>A0A0F9AD10_9ZZZZ</name>
<protein>
    <submittedName>
        <fullName evidence="1">Uncharacterized protein</fullName>
    </submittedName>
</protein>